<evidence type="ECO:0000256" key="1">
    <source>
        <dbReference type="SAM" id="Phobius"/>
    </source>
</evidence>
<proteinExistence type="predicted"/>
<evidence type="ECO:0008006" key="4">
    <source>
        <dbReference type="Google" id="ProtNLM"/>
    </source>
</evidence>
<name>A0A1F5KC92_9BACT</name>
<dbReference type="AlphaFoldDB" id="A0A1F5KC92"/>
<keyword evidence="1" id="KW-1133">Transmembrane helix</keyword>
<reference evidence="2 3" key="1">
    <citation type="journal article" date="2016" name="Nat. Commun.">
        <title>Thousands of microbial genomes shed light on interconnected biogeochemical processes in an aquifer system.</title>
        <authorList>
            <person name="Anantharaman K."/>
            <person name="Brown C.T."/>
            <person name="Hug L.A."/>
            <person name="Sharon I."/>
            <person name="Castelle C.J."/>
            <person name="Probst A.J."/>
            <person name="Thomas B.C."/>
            <person name="Singh A."/>
            <person name="Wilkins M.J."/>
            <person name="Karaoz U."/>
            <person name="Brodie E.L."/>
            <person name="Williams K.H."/>
            <person name="Hubbard S.S."/>
            <person name="Banfield J.F."/>
        </authorList>
    </citation>
    <scope>NUCLEOTIDE SEQUENCE [LARGE SCALE GENOMIC DNA]</scope>
</reference>
<gene>
    <name evidence="2" type="ORF">A3F00_05420</name>
</gene>
<feature type="transmembrane region" description="Helical" evidence="1">
    <location>
        <begin position="12"/>
        <end position="34"/>
    </location>
</feature>
<accession>A0A1F5KC92</accession>
<organism evidence="2 3">
    <name type="scientific">Candidatus Daviesbacteria bacterium RIFCSPHIGHO2_12_FULL_37_11</name>
    <dbReference type="NCBI Taxonomy" id="1797777"/>
    <lineage>
        <taxon>Bacteria</taxon>
        <taxon>Candidatus Daviesiibacteriota</taxon>
    </lineage>
</organism>
<keyword evidence="1" id="KW-0812">Transmembrane</keyword>
<dbReference type="EMBL" id="MFDE01000019">
    <property type="protein sequence ID" value="OGE38489.1"/>
    <property type="molecule type" value="Genomic_DNA"/>
</dbReference>
<evidence type="ECO:0000313" key="2">
    <source>
        <dbReference type="EMBL" id="OGE38489.1"/>
    </source>
</evidence>
<keyword evidence="1" id="KW-0472">Membrane</keyword>
<dbReference type="Proteomes" id="UP000176527">
    <property type="component" value="Unassembled WGS sequence"/>
</dbReference>
<evidence type="ECO:0000313" key="3">
    <source>
        <dbReference type="Proteomes" id="UP000176527"/>
    </source>
</evidence>
<comment type="caution">
    <text evidence="2">The sequence shown here is derived from an EMBL/GenBank/DDBJ whole genome shotgun (WGS) entry which is preliminary data.</text>
</comment>
<protein>
    <recommendedName>
        <fullName evidence="4">General secretion pathway GspH domain-containing protein</fullName>
    </recommendedName>
</protein>
<sequence>MRKLKTDRGFTFIEIILYVSIVSIILVALVPFAWNVIGGSVKSSAEQEVNSQARFISERIKYEVRNADGINSVAAASISLDPPGTSNDPTIIDLSGGRIRIKLGAAADVDLNSTDTNITSLIFTNYTSGDNKTKHIQFVFVIDDNFGSGRTEYDVPAQTIEGSAEVRSN</sequence>